<dbReference type="OrthoDB" id="2329056at2759"/>
<evidence type="ECO:0008006" key="4">
    <source>
        <dbReference type="Google" id="ProtNLM"/>
    </source>
</evidence>
<dbReference type="AlphaFoldDB" id="A0A5J4X864"/>
<proteinExistence type="predicted"/>
<dbReference type="Proteomes" id="UP000324800">
    <property type="component" value="Unassembled WGS sequence"/>
</dbReference>
<sequence>EEEKKRKEAETEKRRIEEENFEKKRENEKIKYQLALLKQKFGVQKIDEEIQLIEEKEKEISEENKILKEENQKLKDEILQLKDEKIHQLEEENKRKDQENKKLKEDILKLKDEVLKEKQKKEKQDQRVKEVEEQIQKLLEDKKEKEEQLKKLKETPVINLINPNPTDIEISDVAGGMKKIFKRNCTKADSISLTQVLESGVWSMEALLQNTQGGCGGIGIVKDSYNIPAGANPNTNPNFQNMAAYTGNLWGIGQVYCKEKTISGNSTFGDNQILKQEYDSEKGTLAFFLDGVQQPVYISGIKEKVRFIACLYYSESSCIIRSLKKLAAATAVHVANEKAVQW</sequence>
<dbReference type="Gene3D" id="2.60.120.920">
    <property type="match status" value="1"/>
</dbReference>
<feature type="region of interest" description="Disordered" evidence="1">
    <location>
        <begin position="1"/>
        <end position="23"/>
    </location>
</feature>
<dbReference type="InterPro" id="IPR043136">
    <property type="entry name" value="B30.2/SPRY_sf"/>
</dbReference>
<organism evidence="2 3">
    <name type="scientific">Streblomastix strix</name>
    <dbReference type="NCBI Taxonomy" id="222440"/>
    <lineage>
        <taxon>Eukaryota</taxon>
        <taxon>Metamonada</taxon>
        <taxon>Preaxostyla</taxon>
        <taxon>Oxymonadida</taxon>
        <taxon>Streblomastigidae</taxon>
        <taxon>Streblomastix</taxon>
    </lineage>
</organism>
<dbReference type="EMBL" id="SNRW01000102">
    <property type="protein sequence ID" value="KAA6403428.1"/>
    <property type="molecule type" value="Genomic_DNA"/>
</dbReference>
<reference evidence="2 3" key="1">
    <citation type="submission" date="2019-03" db="EMBL/GenBank/DDBJ databases">
        <title>Single cell metagenomics reveals metabolic interactions within the superorganism composed of flagellate Streblomastix strix and complex community of Bacteroidetes bacteria on its surface.</title>
        <authorList>
            <person name="Treitli S.C."/>
            <person name="Kolisko M."/>
            <person name="Husnik F."/>
            <person name="Keeling P."/>
            <person name="Hampl V."/>
        </authorList>
    </citation>
    <scope>NUCLEOTIDE SEQUENCE [LARGE SCALE GENOMIC DNA]</scope>
    <source>
        <strain evidence="2">ST1C</strain>
    </source>
</reference>
<evidence type="ECO:0000256" key="1">
    <source>
        <dbReference type="SAM" id="MobiDB-lite"/>
    </source>
</evidence>
<gene>
    <name evidence="2" type="ORF">EZS28_001056</name>
</gene>
<accession>A0A5J4X864</accession>
<name>A0A5J4X864_9EUKA</name>
<protein>
    <recommendedName>
        <fullName evidence="4">B30.2/SPRY domain-containing protein</fullName>
    </recommendedName>
</protein>
<evidence type="ECO:0000313" key="3">
    <source>
        <dbReference type="Proteomes" id="UP000324800"/>
    </source>
</evidence>
<evidence type="ECO:0000313" key="2">
    <source>
        <dbReference type="EMBL" id="KAA6403428.1"/>
    </source>
</evidence>
<feature type="non-terminal residue" evidence="2">
    <location>
        <position position="1"/>
    </location>
</feature>
<comment type="caution">
    <text evidence="2">The sequence shown here is derived from an EMBL/GenBank/DDBJ whole genome shotgun (WGS) entry which is preliminary data.</text>
</comment>